<feature type="region of interest" description="Disordered" evidence="1">
    <location>
        <begin position="10"/>
        <end position="66"/>
    </location>
</feature>
<keyword evidence="3" id="KW-1185">Reference proteome</keyword>
<evidence type="ECO:0000313" key="3">
    <source>
        <dbReference type="Proteomes" id="UP001147733"/>
    </source>
</evidence>
<reference evidence="2" key="1">
    <citation type="submission" date="2022-11" db="EMBL/GenBank/DDBJ databases">
        <authorList>
            <person name="Petersen C."/>
        </authorList>
    </citation>
    <scope>NUCLEOTIDE SEQUENCE</scope>
    <source>
        <strain evidence="2">IBT 23319</strain>
    </source>
</reference>
<dbReference type="GeneID" id="81387569"/>
<feature type="compositionally biased region" description="Low complexity" evidence="1">
    <location>
        <begin position="52"/>
        <end position="66"/>
    </location>
</feature>
<reference evidence="2" key="2">
    <citation type="journal article" date="2023" name="IMA Fungus">
        <title>Comparative genomic study of the Penicillium genus elucidates a diverse pangenome and 15 lateral gene transfer events.</title>
        <authorList>
            <person name="Petersen C."/>
            <person name="Sorensen T."/>
            <person name="Nielsen M.R."/>
            <person name="Sondergaard T.E."/>
            <person name="Sorensen J.L."/>
            <person name="Fitzpatrick D.A."/>
            <person name="Frisvad J.C."/>
            <person name="Nielsen K.L."/>
        </authorList>
    </citation>
    <scope>NUCLEOTIDE SEQUENCE</scope>
    <source>
        <strain evidence="2">IBT 23319</strain>
    </source>
</reference>
<comment type="caution">
    <text evidence="2">The sequence shown here is derived from an EMBL/GenBank/DDBJ whole genome shotgun (WGS) entry which is preliminary data.</text>
</comment>
<accession>A0A9W9TGH4</accession>
<organism evidence="2 3">
    <name type="scientific">Penicillium citrinum</name>
    <dbReference type="NCBI Taxonomy" id="5077"/>
    <lineage>
        <taxon>Eukaryota</taxon>
        <taxon>Fungi</taxon>
        <taxon>Dikarya</taxon>
        <taxon>Ascomycota</taxon>
        <taxon>Pezizomycotina</taxon>
        <taxon>Eurotiomycetes</taxon>
        <taxon>Eurotiomycetidae</taxon>
        <taxon>Eurotiales</taxon>
        <taxon>Aspergillaceae</taxon>
        <taxon>Penicillium</taxon>
    </lineage>
</organism>
<sequence length="66" mass="6971">MCLALSFLLKKNNDEKTSGPAPRPRPVNQGRSTQTAPFDPAYTNGQRGPNASYGPSSSQGPNGSSY</sequence>
<dbReference type="EMBL" id="JAPQKT010000009">
    <property type="protein sequence ID" value="KAJ5220610.1"/>
    <property type="molecule type" value="Genomic_DNA"/>
</dbReference>
<evidence type="ECO:0000313" key="2">
    <source>
        <dbReference type="EMBL" id="KAJ5220610.1"/>
    </source>
</evidence>
<evidence type="ECO:0000256" key="1">
    <source>
        <dbReference type="SAM" id="MobiDB-lite"/>
    </source>
</evidence>
<name>A0A9W9TGH4_PENCI</name>
<dbReference type="AlphaFoldDB" id="A0A9W9TGH4"/>
<dbReference type="Proteomes" id="UP001147733">
    <property type="component" value="Unassembled WGS sequence"/>
</dbReference>
<proteinExistence type="predicted"/>
<gene>
    <name evidence="2" type="ORF">N7469_009497</name>
</gene>
<protein>
    <submittedName>
        <fullName evidence="2">Uncharacterized protein</fullName>
    </submittedName>
</protein>
<dbReference type="RefSeq" id="XP_056495533.1">
    <property type="nucleotide sequence ID" value="XM_056648402.1"/>
</dbReference>